<keyword evidence="2" id="KW-0067">ATP-binding</keyword>
<dbReference type="GO" id="GO:0042626">
    <property type="term" value="F:ATPase-coupled transmembrane transporter activity"/>
    <property type="evidence" value="ECO:0007669"/>
    <property type="project" value="TreeGrafter"/>
</dbReference>
<dbReference type="SUPFAM" id="SSF52540">
    <property type="entry name" value="P-loop containing nucleoside triphosphate hydrolases"/>
    <property type="match status" value="1"/>
</dbReference>
<evidence type="ECO:0000313" key="5">
    <source>
        <dbReference type="EMBL" id="CAD2219839.1"/>
    </source>
</evidence>
<organism evidence="5 6">
    <name type="scientific">Angomonas deanei</name>
    <dbReference type="NCBI Taxonomy" id="59799"/>
    <lineage>
        <taxon>Eukaryota</taxon>
        <taxon>Discoba</taxon>
        <taxon>Euglenozoa</taxon>
        <taxon>Kinetoplastea</taxon>
        <taxon>Metakinetoplastina</taxon>
        <taxon>Trypanosomatida</taxon>
        <taxon>Trypanosomatidae</taxon>
        <taxon>Strigomonadinae</taxon>
        <taxon>Angomonas</taxon>
    </lineage>
</organism>
<evidence type="ECO:0000256" key="1">
    <source>
        <dbReference type="ARBA" id="ARBA00022741"/>
    </source>
</evidence>
<dbReference type="InterPro" id="IPR027417">
    <property type="entry name" value="P-loop_NTPase"/>
</dbReference>
<dbReference type="GO" id="GO:0016887">
    <property type="term" value="F:ATP hydrolysis activity"/>
    <property type="evidence" value="ECO:0007669"/>
    <property type="project" value="InterPro"/>
</dbReference>
<dbReference type="Pfam" id="PF00005">
    <property type="entry name" value="ABC_tran"/>
    <property type="match status" value="1"/>
</dbReference>
<evidence type="ECO:0000256" key="3">
    <source>
        <dbReference type="SAM" id="MobiDB-lite"/>
    </source>
</evidence>
<keyword evidence="1" id="KW-0547">Nucleotide-binding</keyword>
<evidence type="ECO:0000313" key="6">
    <source>
        <dbReference type="Proteomes" id="UP000515908"/>
    </source>
</evidence>
<evidence type="ECO:0000259" key="4">
    <source>
        <dbReference type="PROSITE" id="PS50893"/>
    </source>
</evidence>
<evidence type="ECO:0000256" key="2">
    <source>
        <dbReference type="ARBA" id="ARBA00022840"/>
    </source>
</evidence>
<dbReference type="PROSITE" id="PS50893">
    <property type="entry name" value="ABC_TRANSPORTER_2"/>
    <property type="match status" value="1"/>
</dbReference>
<reference evidence="5 6" key="1">
    <citation type="submission" date="2020-08" db="EMBL/GenBank/DDBJ databases">
        <authorList>
            <person name="Newling K."/>
            <person name="Davey J."/>
            <person name="Forrester S."/>
        </authorList>
    </citation>
    <scope>NUCLEOTIDE SEQUENCE [LARGE SCALE GENOMIC DNA]</scope>
    <source>
        <strain evidence="6">Crithidia deanei Carvalho (ATCC PRA-265)</strain>
    </source>
</reference>
<sequence length="439" mass="47797">MQAIIDLFLVPAEPLAKGTEDMETFSSDFAEFGKNNNAVDLSELDARDPLIRLVNTPQHTAMKEGEQQLDANNNSDLYGEVPLVRPVLELVNVSASYHPSLPLALHHLNLAVYPRERVGFVGRTGNGKSTIFNVLLRLINMVEGYILLKGEPTDGIPYPVLRSWFATVPQDPLLVTGTWRSNLLMGFHTKEEDAVVKPFALPPATDLSSSSRLVSSLSKEYKDDDEMFTGSGRKDETPPLTYRRRGKRTAPRVSRVSPAIKAAPRLGQDAALWRALDAVGLSAKVELDGGLDATISEDGRPDTTLTDVQRQLLCLARAVLRKPPFILLDDPATSGGDLHVDCTFRRVLNDELKDSTVLIIAHRMSTVLQLCTRVVVIEDGTVSTVVDGLAPSPEASLPSVLSGDLSGQQSSFVAGNSGSLQYQPSLSKEKLQSISSFIE</sequence>
<dbReference type="OrthoDB" id="272342at2759"/>
<dbReference type="AlphaFoldDB" id="A0A7G2CKB5"/>
<feature type="region of interest" description="Disordered" evidence="3">
    <location>
        <begin position="225"/>
        <end position="248"/>
    </location>
</feature>
<dbReference type="InterPro" id="IPR050173">
    <property type="entry name" value="ABC_transporter_C-like"/>
</dbReference>
<dbReference type="SMART" id="SM00382">
    <property type="entry name" value="AAA"/>
    <property type="match status" value="1"/>
</dbReference>
<dbReference type="GO" id="GO:0016020">
    <property type="term" value="C:membrane"/>
    <property type="evidence" value="ECO:0007669"/>
    <property type="project" value="TreeGrafter"/>
</dbReference>
<accession>A0A7G2CKB5</accession>
<gene>
    <name evidence="5" type="ORF">ADEAN_000735200</name>
</gene>
<dbReference type="Gene3D" id="3.40.50.300">
    <property type="entry name" value="P-loop containing nucleotide triphosphate hydrolases"/>
    <property type="match status" value="2"/>
</dbReference>
<feature type="domain" description="ABC transporter" evidence="4">
    <location>
        <begin position="88"/>
        <end position="404"/>
    </location>
</feature>
<dbReference type="InterPro" id="IPR003439">
    <property type="entry name" value="ABC_transporter-like_ATP-bd"/>
</dbReference>
<dbReference type="GO" id="GO:0005524">
    <property type="term" value="F:ATP binding"/>
    <property type="evidence" value="ECO:0007669"/>
    <property type="project" value="UniProtKB-KW"/>
</dbReference>
<dbReference type="EMBL" id="LR877159">
    <property type="protein sequence ID" value="CAD2219839.1"/>
    <property type="molecule type" value="Genomic_DNA"/>
</dbReference>
<name>A0A7G2CKB5_9TRYP</name>
<dbReference type="VEuPathDB" id="TriTrypDB:ADEAN_000735200"/>
<protein>
    <submittedName>
        <fullName evidence="5">ABC transporter, putative</fullName>
    </submittedName>
</protein>
<dbReference type="PANTHER" id="PTHR24223">
    <property type="entry name" value="ATP-BINDING CASSETTE SUB-FAMILY C"/>
    <property type="match status" value="1"/>
</dbReference>
<dbReference type="InterPro" id="IPR003593">
    <property type="entry name" value="AAA+_ATPase"/>
</dbReference>
<keyword evidence="6" id="KW-1185">Reference proteome</keyword>
<dbReference type="Proteomes" id="UP000515908">
    <property type="component" value="Chromosome 15"/>
</dbReference>
<proteinExistence type="predicted"/>